<dbReference type="GO" id="GO:0046872">
    <property type="term" value="F:metal ion binding"/>
    <property type="evidence" value="ECO:0007669"/>
    <property type="project" value="UniProtKB-KW"/>
</dbReference>
<dbReference type="SUPFAM" id="SSF56327">
    <property type="entry name" value="LDH C-terminal domain-like"/>
    <property type="match status" value="1"/>
</dbReference>
<evidence type="ECO:0000256" key="11">
    <source>
        <dbReference type="RuleBase" id="RU361152"/>
    </source>
</evidence>
<dbReference type="Gene3D" id="3.40.50.720">
    <property type="entry name" value="NAD(P)-binding Rossmann-like Domain"/>
    <property type="match status" value="1"/>
</dbReference>
<evidence type="ECO:0000313" key="13">
    <source>
        <dbReference type="EMBL" id="EMS70094.1"/>
    </source>
</evidence>
<sequence>MRNLKIAVIGAGSTYTPELIEGFIVRRETLDVESIYLMDIDKTKMGIVGALTERILRKNSMKCRVVMTDNLEEAIQGAHYVLSQVRVGKLDARISDEKIPLKYDMLGQETTGAGGFMKAMRTIPVIMDIVKTMERLASDAWLINFANPSGLVAEAVLNNSGIKMAGLCNCPTSMIKDARAMVSADTRNFDYDYVGLNHLSWITGVYAEGNNILPQLIESGLEITTMKNIQEAELQKPLLKATGGIPSSYLNYYYFRDAQINHCKEAEKTRGEVCKELERELLELYEDINLVDKPALLEQRGGAYYSTAAVSLIDALENDKNEYHVVNVRNEGALPFMDNDDVVEVKCLVNRMGIFPVKMKNFNNHMIIGLMKAVKAYEKLAARAGLTGDYDAALSALLVHPLIGDYNKAKPMLDEMLEANRKFLPQFHKQ</sequence>
<comment type="caution">
    <text evidence="13">The sequence shown here is derived from an EMBL/GenBank/DDBJ whole genome shotgun (WGS) entry which is preliminary data.</text>
</comment>
<dbReference type="STRING" id="1195236.CTER_4282"/>
<feature type="binding site" evidence="8">
    <location>
        <position position="147"/>
    </location>
    <ligand>
        <name>substrate</name>
    </ligand>
</feature>
<gene>
    <name evidence="13" type="ORF">CTER_4282</name>
</gene>
<evidence type="ECO:0000256" key="3">
    <source>
        <dbReference type="ARBA" id="ARBA00022723"/>
    </source>
</evidence>
<dbReference type="RefSeq" id="WP_004629185.1">
    <property type="nucleotide sequence ID" value="NZ_AORV01000060.1"/>
</dbReference>
<keyword evidence="5 11" id="KW-0520">NAD</keyword>
<dbReference type="EC" id="3.2.1.86" evidence="13"/>
<protein>
    <submittedName>
        <fullName evidence="13">Glycoside hydrolase family 4 protein</fullName>
        <ecNumber evidence="13">3.2.1.86</ecNumber>
    </submittedName>
</protein>
<dbReference type="InterPro" id="IPR001088">
    <property type="entry name" value="Glyco_hydro_4"/>
</dbReference>
<feature type="binding site" evidence="9">
    <location>
        <position position="198"/>
    </location>
    <ligand>
        <name>Mn(2+)</name>
        <dbReference type="ChEBI" id="CHEBI:29035"/>
    </ligand>
</feature>
<dbReference type="PANTHER" id="PTHR32092:SF5">
    <property type="entry name" value="6-PHOSPHO-BETA-GLUCOSIDASE"/>
    <property type="match status" value="1"/>
</dbReference>
<name>S0FLQ0_RUMCE</name>
<keyword evidence="9" id="KW-0408">Iron</keyword>
<comment type="similarity">
    <text evidence="1 11">Belongs to the glycosyl hydrolase 4 family.</text>
</comment>
<keyword evidence="3 9" id="KW-0479">Metal-binding</keyword>
<feature type="binding site" evidence="9">
    <location>
        <position position="168"/>
    </location>
    <ligand>
        <name>Mn(2+)</name>
        <dbReference type="ChEBI" id="CHEBI:29035"/>
    </ligand>
</feature>
<dbReference type="Pfam" id="PF11975">
    <property type="entry name" value="Glyco_hydro_4C"/>
    <property type="match status" value="1"/>
</dbReference>
<keyword evidence="14" id="KW-1185">Reference proteome</keyword>
<dbReference type="GO" id="GO:0008706">
    <property type="term" value="F:6-phospho-beta-glucosidase activity"/>
    <property type="evidence" value="ECO:0007669"/>
    <property type="project" value="UniProtKB-EC"/>
</dbReference>
<comment type="cofactor">
    <cofactor evidence="11">
        <name>NAD(+)</name>
        <dbReference type="ChEBI" id="CHEBI:57540"/>
    </cofactor>
    <text evidence="11">Binds 1 NAD(+) per subunit.</text>
</comment>
<feature type="binding site" evidence="8">
    <location>
        <position position="93"/>
    </location>
    <ligand>
        <name>substrate</name>
    </ligand>
</feature>
<evidence type="ECO:0000256" key="10">
    <source>
        <dbReference type="PIRSR" id="PIRSR601088-4"/>
    </source>
</evidence>
<keyword evidence="4 11" id="KW-0378">Hydrolase</keyword>
<keyword evidence="9" id="KW-0533">Nickel</keyword>
<dbReference type="AlphaFoldDB" id="S0FLQ0"/>
<evidence type="ECO:0000259" key="12">
    <source>
        <dbReference type="Pfam" id="PF11975"/>
    </source>
</evidence>
<dbReference type="EMBL" id="AORV01000060">
    <property type="protein sequence ID" value="EMS70094.1"/>
    <property type="molecule type" value="Genomic_DNA"/>
</dbReference>
<dbReference type="GO" id="GO:0016616">
    <property type="term" value="F:oxidoreductase activity, acting on the CH-OH group of donors, NAD or NADP as acceptor"/>
    <property type="evidence" value="ECO:0007669"/>
    <property type="project" value="InterPro"/>
</dbReference>
<evidence type="ECO:0000256" key="5">
    <source>
        <dbReference type="ARBA" id="ARBA00023027"/>
    </source>
</evidence>
<dbReference type="InterPro" id="IPR022616">
    <property type="entry name" value="Glyco_hydro_4_C"/>
</dbReference>
<evidence type="ECO:0000313" key="14">
    <source>
        <dbReference type="Proteomes" id="UP000014155"/>
    </source>
</evidence>
<accession>S0FLQ0</accession>
<evidence type="ECO:0000256" key="8">
    <source>
        <dbReference type="PIRSR" id="PIRSR601088-2"/>
    </source>
</evidence>
<dbReference type="PATRIC" id="fig|1195236.3.peg.4460"/>
<dbReference type="PANTHER" id="PTHR32092">
    <property type="entry name" value="6-PHOSPHO-BETA-GLUCOSIDASE-RELATED"/>
    <property type="match status" value="1"/>
</dbReference>
<organism evidence="13 14">
    <name type="scientific">Ruminiclostridium cellobioparum subsp. termitidis CT1112</name>
    <dbReference type="NCBI Taxonomy" id="1195236"/>
    <lineage>
        <taxon>Bacteria</taxon>
        <taxon>Bacillati</taxon>
        <taxon>Bacillota</taxon>
        <taxon>Clostridia</taxon>
        <taxon>Eubacteriales</taxon>
        <taxon>Oscillospiraceae</taxon>
        <taxon>Ruminiclostridium</taxon>
    </lineage>
</organism>
<feature type="domain" description="Glycosyl hydrolase family 4 C-terminal" evidence="12">
    <location>
        <begin position="193"/>
        <end position="403"/>
    </location>
</feature>
<keyword evidence="6 9" id="KW-0464">Manganese</keyword>
<dbReference type="SUPFAM" id="SSF51735">
    <property type="entry name" value="NAD(P)-binding Rossmann-fold domains"/>
    <property type="match status" value="1"/>
</dbReference>
<proteinExistence type="inferred from homology"/>
<dbReference type="CDD" id="cd05296">
    <property type="entry name" value="GH4_P_beta_glucosidase"/>
    <property type="match status" value="1"/>
</dbReference>
<dbReference type="Pfam" id="PF02056">
    <property type="entry name" value="Glyco_hydro_4"/>
    <property type="match status" value="1"/>
</dbReference>
<dbReference type="InterPro" id="IPR036291">
    <property type="entry name" value="NAD(P)-bd_dom_sf"/>
</dbReference>
<evidence type="ECO:0000256" key="9">
    <source>
        <dbReference type="PIRSR" id="PIRSR601088-3"/>
    </source>
</evidence>
<keyword evidence="7 11" id="KW-0326">Glycosidase</keyword>
<dbReference type="Gene3D" id="3.90.110.10">
    <property type="entry name" value="Lactate dehydrogenase/glycoside hydrolase, family 4, C-terminal"/>
    <property type="match status" value="1"/>
</dbReference>
<dbReference type="PRINTS" id="PR00732">
    <property type="entry name" value="GLHYDRLASE4"/>
</dbReference>
<evidence type="ECO:0000256" key="1">
    <source>
        <dbReference type="ARBA" id="ARBA00010141"/>
    </source>
</evidence>
<evidence type="ECO:0000256" key="7">
    <source>
        <dbReference type="ARBA" id="ARBA00023295"/>
    </source>
</evidence>
<dbReference type="eggNOG" id="COG1486">
    <property type="taxonomic scope" value="Bacteria"/>
</dbReference>
<reference evidence="13 14" key="1">
    <citation type="journal article" date="2013" name="Genome Announc.">
        <title>Draft Genome Sequence of the Cellulolytic, Mesophilic, Anaerobic Bacterium Clostridium termitidis Strain CT1112 (DSM 5398).</title>
        <authorList>
            <person name="Lal S."/>
            <person name="Ramachandran U."/>
            <person name="Zhang X."/>
            <person name="Munir R."/>
            <person name="Sparling R."/>
            <person name="Levin D.B."/>
        </authorList>
    </citation>
    <scope>NUCLEOTIDE SEQUENCE [LARGE SCALE GENOMIC DNA]</scope>
    <source>
        <strain evidence="13 14">CT1112</strain>
    </source>
</reference>
<dbReference type="InterPro" id="IPR015955">
    <property type="entry name" value="Lactate_DH/Glyco_Ohase_4_C"/>
</dbReference>
<dbReference type="Proteomes" id="UP000014155">
    <property type="component" value="Unassembled WGS sequence"/>
</dbReference>
<evidence type="ECO:0000256" key="2">
    <source>
        <dbReference type="ARBA" id="ARBA00011881"/>
    </source>
</evidence>
<dbReference type="GO" id="GO:0005975">
    <property type="term" value="P:carbohydrate metabolic process"/>
    <property type="evidence" value="ECO:0007669"/>
    <property type="project" value="InterPro"/>
</dbReference>
<evidence type="ECO:0000256" key="4">
    <source>
        <dbReference type="ARBA" id="ARBA00022801"/>
    </source>
</evidence>
<keyword evidence="9" id="KW-0170">Cobalt</keyword>
<comment type="subunit">
    <text evidence="2">Homotetramer.</text>
</comment>
<evidence type="ECO:0000256" key="6">
    <source>
        <dbReference type="ARBA" id="ARBA00023211"/>
    </source>
</evidence>
<feature type="site" description="Increases basicity of active site Tyr" evidence="10">
    <location>
        <position position="109"/>
    </location>
</feature>